<gene>
    <name evidence="3" type="ORF">S01H4_09631</name>
</gene>
<dbReference type="GO" id="GO:0000104">
    <property type="term" value="F:succinate dehydrogenase activity"/>
    <property type="evidence" value="ECO:0007669"/>
    <property type="project" value="TreeGrafter"/>
</dbReference>
<dbReference type="GO" id="GO:0005886">
    <property type="term" value="C:plasma membrane"/>
    <property type="evidence" value="ECO:0007669"/>
    <property type="project" value="TreeGrafter"/>
</dbReference>
<dbReference type="FunFam" id="1.20.58.100:FF:000003">
    <property type="entry name" value="Succinate dehydrogenase flavoprotein subunit"/>
    <property type="match status" value="1"/>
</dbReference>
<feature type="compositionally biased region" description="Basic and acidic residues" evidence="1">
    <location>
        <begin position="126"/>
        <end position="144"/>
    </location>
</feature>
<reference evidence="3" key="1">
    <citation type="journal article" date="2014" name="Front. Microbiol.">
        <title>High frequency of phylogenetically diverse reductive dehalogenase-homologous genes in deep subseafloor sedimentary metagenomes.</title>
        <authorList>
            <person name="Kawai M."/>
            <person name="Futagami T."/>
            <person name="Toyoda A."/>
            <person name="Takaki Y."/>
            <person name="Nishi S."/>
            <person name="Hori S."/>
            <person name="Arai W."/>
            <person name="Tsubouchi T."/>
            <person name="Morono Y."/>
            <person name="Uchiyama I."/>
            <person name="Ito T."/>
            <person name="Fujiyama A."/>
            <person name="Inagaki F."/>
            <person name="Takami H."/>
        </authorList>
    </citation>
    <scope>NUCLEOTIDE SEQUENCE</scope>
    <source>
        <strain evidence="3">Expedition CK06-06</strain>
    </source>
</reference>
<dbReference type="Gene3D" id="1.20.58.100">
    <property type="entry name" value="Fumarate reductase/succinate dehydrogenase flavoprotein-like, C-terminal domain"/>
    <property type="match status" value="1"/>
</dbReference>
<dbReference type="GO" id="GO:0050660">
    <property type="term" value="F:flavin adenine dinucleotide binding"/>
    <property type="evidence" value="ECO:0007669"/>
    <property type="project" value="TreeGrafter"/>
</dbReference>
<feature type="region of interest" description="Disordered" evidence="1">
    <location>
        <begin position="124"/>
        <end position="144"/>
    </location>
</feature>
<dbReference type="SUPFAM" id="SSF46977">
    <property type="entry name" value="Succinate dehydrogenase/fumarate reductase flavoprotein C-terminal domain"/>
    <property type="match status" value="1"/>
</dbReference>
<evidence type="ECO:0000313" key="3">
    <source>
        <dbReference type="EMBL" id="GAG57795.1"/>
    </source>
</evidence>
<dbReference type="InterPro" id="IPR037099">
    <property type="entry name" value="Fum_R/Succ_DH_flav-like_C_sf"/>
</dbReference>
<name>X0YNR0_9ZZZZ</name>
<sequence>YLADDIKTPRISTDNQEFEDAEKSVNERLEKLVSINGTQTATSFHKRLGEIMWNHCGMSRNEEGLKKAKQMLKELKEEFWTDLIIPSDLNGVNQELEKAGRVADYFEIADLMVDDALNRTESCGAHYREESQTPEGEALRDDKN</sequence>
<dbReference type="PANTHER" id="PTHR11632:SF53">
    <property type="entry name" value="SUCCINATE DEHYDROGENASE FLAVOPROTEIN SUBUNIT"/>
    <property type="match status" value="1"/>
</dbReference>
<proteinExistence type="predicted"/>
<comment type="caution">
    <text evidence="3">The sequence shown here is derived from an EMBL/GenBank/DDBJ whole genome shotgun (WGS) entry which is preliminary data.</text>
</comment>
<dbReference type="EMBL" id="BART01003521">
    <property type="protein sequence ID" value="GAG57795.1"/>
    <property type="molecule type" value="Genomic_DNA"/>
</dbReference>
<feature type="non-terminal residue" evidence="3">
    <location>
        <position position="1"/>
    </location>
</feature>
<dbReference type="InterPro" id="IPR030664">
    <property type="entry name" value="SdhA/FrdA/AprA"/>
</dbReference>
<dbReference type="InterPro" id="IPR015939">
    <property type="entry name" value="Fum_Rdtase/Succ_DH_flav-like_C"/>
</dbReference>
<organism evidence="3">
    <name type="scientific">marine sediment metagenome</name>
    <dbReference type="NCBI Taxonomy" id="412755"/>
    <lineage>
        <taxon>unclassified sequences</taxon>
        <taxon>metagenomes</taxon>
        <taxon>ecological metagenomes</taxon>
    </lineage>
</organism>
<feature type="domain" description="Fumarate reductase/succinate dehydrogenase flavoprotein-like C-terminal" evidence="2">
    <location>
        <begin position="45"/>
        <end position="144"/>
    </location>
</feature>
<protein>
    <recommendedName>
        <fullName evidence="2">Fumarate reductase/succinate dehydrogenase flavoprotein-like C-terminal domain-containing protein</fullName>
    </recommendedName>
</protein>
<dbReference type="PANTHER" id="PTHR11632">
    <property type="entry name" value="SUCCINATE DEHYDROGENASE 2 FLAVOPROTEIN SUBUNIT"/>
    <property type="match status" value="1"/>
</dbReference>
<evidence type="ECO:0000256" key="1">
    <source>
        <dbReference type="SAM" id="MobiDB-lite"/>
    </source>
</evidence>
<dbReference type="GO" id="GO:0009061">
    <property type="term" value="P:anaerobic respiration"/>
    <property type="evidence" value="ECO:0007669"/>
    <property type="project" value="TreeGrafter"/>
</dbReference>
<dbReference type="AlphaFoldDB" id="X0YNR0"/>
<dbReference type="GO" id="GO:0009055">
    <property type="term" value="F:electron transfer activity"/>
    <property type="evidence" value="ECO:0007669"/>
    <property type="project" value="TreeGrafter"/>
</dbReference>
<evidence type="ECO:0000259" key="2">
    <source>
        <dbReference type="Pfam" id="PF02910"/>
    </source>
</evidence>
<dbReference type="Pfam" id="PF02910">
    <property type="entry name" value="Succ_DH_flav_C"/>
    <property type="match status" value="1"/>
</dbReference>
<accession>X0YNR0</accession>